<reference evidence="2" key="1">
    <citation type="submission" date="2017-02" db="UniProtKB">
        <authorList>
            <consortium name="WormBaseParasite"/>
        </authorList>
    </citation>
    <scope>IDENTIFICATION</scope>
</reference>
<feature type="transmembrane region" description="Helical" evidence="1">
    <location>
        <begin position="12"/>
        <end position="36"/>
    </location>
</feature>
<evidence type="ECO:0000313" key="2">
    <source>
        <dbReference type="WBParaSite" id="HPLM_0000394901-mRNA-1"/>
    </source>
</evidence>
<sequence length="130" mass="15155">MDLEHRISKYPLITFSLVSLSEVTVISICITLPMFYKYYTSRKVTPNLSFRMDLEHRISEYPLITFSLVSLSEVTVISVCITLPMFYKYYTSRKVPHIVMRQLQFQIGLTDFSDNSVIPQAAGDYRVRCH</sequence>
<feature type="transmembrane region" description="Helical" evidence="1">
    <location>
        <begin position="61"/>
        <end position="87"/>
    </location>
</feature>
<dbReference type="WBParaSite" id="HPLM_0000394901-mRNA-1">
    <property type="protein sequence ID" value="HPLM_0000394901-mRNA-1"/>
    <property type="gene ID" value="HPLM_0000394901"/>
</dbReference>
<name>A0A0N4W2J1_HAEPC</name>
<keyword evidence="1" id="KW-1133">Transmembrane helix</keyword>
<evidence type="ECO:0000256" key="1">
    <source>
        <dbReference type="SAM" id="Phobius"/>
    </source>
</evidence>
<protein>
    <submittedName>
        <fullName evidence="2">G_PROTEIN_RECEP_F1_2 domain-containing protein</fullName>
    </submittedName>
</protein>
<accession>A0A0N4W2J1</accession>
<keyword evidence="1" id="KW-0812">Transmembrane</keyword>
<keyword evidence="1" id="KW-0472">Membrane</keyword>
<organism evidence="2">
    <name type="scientific">Haemonchus placei</name>
    <name type="common">Barber's pole worm</name>
    <dbReference type="NCBI Taxonomy" id="6290"/>
    <lineage>
        <taxon>Eukaryota</taxon>
        <taxon>Metazoa</taxon>
        <taxon>Ecdysozoa</taxon>
        <taxon>Nematoda</taxon>
        <taxon>Chromadorea</taxon>
        <taxon>Rhabditida</taxon>
        <taxon>Rhabditina</taxon>
        <taxon>Rhabditomorpha</taxon>
        <taxon>Strongyloidea</taxon>
        <taxon>Trichostrongylidae</taxon>
        <taxon>Haemonchus</taxon>
    </lineage>
</organism>
<dbReference type="AlphaFoldDB" id="A0A0N4W2J1"/>
<proteinExistence type="predicted"/>